<sequence length="148" mass="15208">MHSSGEEYNFLVAEALKCGVAIDPIPELLLVQYAAEAASTSVPLSFGGSPLVPGRASDFPSPCLPSPTPFALPPPALSPPLATPSPGALKLAPPSSSSSPFAFVTLPSFPRPSVSPVTSDDYMFCPSPAALALASLRRVDMLAMCLPV</sequence>
<dbReference type="EMBL" id="JAUEPR010000204">
    <property type="protein sequence ID" value="KAK0459893.1"/>
    <property type="molecule type" value="Genomic_DNA"/>
</dbReference>
<gene>
    <name evidence="2" type="ORF">IW261DRAFT_1429418</name>
</gene>
<evidence type="ECO:0000256" key="1">
    <source>
        <dbReference type="SAM" id="MobiDB-lite"/>
    </source>
</evidence>
<feature type="region of interest" description="Disordered" evidence="1">
    <location>
        <begin position="74"/>
        <end position="93"/>
    </location>
</feature>
<name>A0AA39KFM9_9AGAR</name>
<dbReference type="AlphaFoldDB" id="A0AA39KFM9"/>
<feature type="compositionally biased region" description="Pro residues" evidence="1">
    <location>
        <begin position="74"/>
        <end position="83"/>
    </location>
</feature>
<proteinExistence type="predicted"/>
<accession>A0AA39KFM9</accession>
<organism evidence="2 3">
    <name type="scientific">Armillaria novae-zelandiae</name>
    <dbReference type="NCBI Taxonomy" id="153914"/>
    <lineage>
        <taxon>Eukaryota</taxon>
        <taxon>Fungi</taxon>
        <taxon>Dikarya</taxon>
        <taxon>Basidiomycota</taxon>
        <taxon>Agaricomycotina</taxon>
        <taxon>Agaricomycetes</taxon>
        <taxon>Agaricomycetidae</taxon>
        <taxon>Agaricales</taxon>
        <taxon>Marasmiineae</taxon>
        <taxon>Physalacriaceae</taxon>
        <taxon>Armillaria</taxon>
    </lineage>
</organism>
<reference evidence="2" key="1">
    <citation type="submission" date="2023-06" db="EMBL/GenBank/DDBJ databases">
        <authorList>
            <consortium name="Lawrence Berkeley National Laboratory"/>
            <person name="Ahrendt S."/>
            <person name="Sahu N."/>
            <person name="Indic B."/>
            <person name="Wong-Bajracharya J."/>
            <person name="Merenyi Z."/>
            <person name="Ke H.-M."/>
            <person name="Monk M."/>
            <person name="Kocsube S."/>
            <person name="Drula E."/>
            <person name="Lipzen A."/>
            <person name="Balint B."/>
            <person name="Henrissat B."/>
            <person name="Andreopoulos B."/>
            <person name="Martin F.M."/>
            <person name="Harder C.B."/>
            <person name="Rigling D."/>
            <person name="Ford K.L."/>
            <person name="Foster G.D."/>
            <person name="Pangilinan J."/>
            <person name="Papanicolaou A."/>
            <person name="Barry K."/>
            <person name="LaButti K."/>
            <person name="Viragh M."/>
            <person name="Koriabine M."/>
            <person name="Yan M."/>
            <person name="Riley R."/>
            <person name="Champramary S."/>
            <person name="Plett K.L."/>
            <person name="Tsai I.J."/>
            <person name="Slot J."/>
            <person name="Sipos G."/>
            <person name="Plett J."/>
            <person name="Nagy L.G."/>
            <person name="Grigoriev I.V."/>
        </authorList>
    </citation>
    <scope>NUCLEOTIDE SEQUENCE</scope>
    <source>
        <strain evidence="2">ICMP 16352</strain>
    </source>
</reference>
<dbReference type="Proteomes" id="UP001175227">
    <property type="component" value="Unassembled WGS sequence"/>
</dbReference>
<evidence type="ECO:0000313" key="2">
    <source>
        <dbReference type="EMBL" id="KAK0459893.1"/>
    </source>
</evidence>
<keyword evidence="3" id="KW-1185">Reference proteome</keyword>
<comment type="caution">
    <text evidence="2">The sequence shown here is derived from an EMBL/GenBank/DDBJ whole genome shotgun (WGS) entry which is preliminary data.</text>
</comment>
<feature type="compositionally biased region" description="Low complexity" evidence="1">
    <location>
        <begin position="84"/>
        <end position="93"/>
    </location>
</feature>
<evidence type="ECO:0000313" key="3">
    <source>
        <dbReference type="Proteomes" id="UP001175227"/>
    </source>
</evidence>
<protein>
    <submittedName>
        <fullName evidence="2">Uncharacterized protein</fullName>
    </submittedName>
</protein>